<sequence length="75" mass="8884">MEEETLKRLNDLMDYIETINDNPWIKGKRRFAKWLGVSYATVNKMLLAGLPVHFVKGIDAYFFNKEEVTKYLLEQ</sequence>
<dbReference type="EMBL" id="AZBY01000020">
    <property type="protein sequence ID" value="KDB00582.1"/>
    <property type="molecule type" value="Genomic_DNA"/>
</dbReference>
<reference evidence="1 2" key="1">
    <citation type="journal article" date="2015" name="Stand. Genomic Sci.">
        <title>High quality draft genome of Lactobacillus kunkeei EFB6, isolated from a German European foulbrood outbreak of honeybees.</title>
        <authorList>
            <person name="Djukic M."/>
            <person name="Poehlein A."/>
            <person name="Strauss J."/>
            <person name="Tann F.J."/>
            <person name="Leimbach A."/>
            <person name="Hoppert M."/>
            <person name="Daniel R."/>
        </authorList>
    </citation>
    <scope>NUCLEOTIDE SEQUENCE [LARGE SCALE GENOMIC DNA]</scope>
    <source>
        <strain evidence="1 2">EFB6</strain>
    </source>
</reference>
<protein>
    <recommendedName>
        <fullName evidence="3">DNA-binding protein</fullName>
    </recommendedName>
</protein>
<gene>
    <name evidence="1" type="ORF">LAKU_20c00270</name>
</gene>
<evidence type="ECO:0000313" key="2">
    <source>
        <dbReference type="Proteomes" id="UP000026921"/>
    </source>
</evidence>
<dbReference type="Proteomes" id="UP000026921">
    <property type="component" value="Unassembled WGS sequence"/>
</dbReference>
<evidence type="ECO:0008006" key="3">
    <source>
        <dbReference type="Google" id="ProtNLM"/>
    </source>
</evidence>
<comment type="caution">
    <text evidence="1">The sequence shown here is derived from an EMBL/GenBank/DDBJ whole genome shotgun (WGS) entry which is preliminary data.</text>
</comment>
<evidence type="ECO:0000313" key="1">
    <source>
        <dbReference type="EMBL" id="KDB00582.1"/>
    </source>
</evidence>
<organism evidence="1 2">
    <name type="scientific">Apilactobacillus kunkeei EFB6</name>
    <dbReference type="NCBI Taxonomy" id="1419324"/>
    <lineage>
        <taxon>Bacteria</taxon>
        <taxon>Bacillati</taxon>
        <taxon>Bacillota</taxon>
        <taxon>Bacilli</taxon>
        <taxon>Lactobacillales</taxon>
        <taxon>Lactobacillaceae</taxon>
        <taxon>Apilactobacillus</taxon>
    </lineage>
</organism>
<dbReference type="RefSeq" id="WP_034534917.1">
    <property type="nucleotide sequence ID" value="NZ_AZBY01000020.1"/>
</dbReference>
<proteinExistence type="predicted"/>
<name>A0A837ADG3_9LACO</name>
<accession>A0A837ADG3</accession>
<dbReference type="AlphaFoldDB" id="A0A837ADG3"/>